<feature type="domain" description="PTS EIIB type-2" evidence="2">
    <location>
        <begin position="2"/>
        <end position="93"/>
    </location>
</feature>
<dbReference type="InterPro" id="IPR003501">
    <property type="entry name" value="PTS_EIIB_2/3"/>
</dbReference>
<evidence type="ECO:0000313" key="3">
    <source>
        <dbReference type="EMBL" id="TBL81769.1"/>
    </source>
</evidence>
<proteinExistence type="predicted"/>
<name>A0A4Q9DXD4_9BACL</name>
<dbReference type="Proteomes" id="UP000293142">
    <property type="component" value="Unassembled WGS sequence"/>
</dbReference>
<dbReference type="InterPro" id="IPR036095">
    <property type="entry name" value="PTS_EIIB-like_sf"/>
</dbReference>
<evidence type="ECO:0000259" key="2">
    <source>
        <dbReference type="PROSITE" id="PS51099"/>
    </source>
</evidence>
<dbReference type="PROSITE" id="PS51099">
    <property type="entry name" value="PTS_EIIB_TYPE_2"/>
    <property type="match status" value="1"/>
</dbReference>
<dbReference type="CDD" id="cd05563">
    <property type="entry name" value="PTS_IIB_ascorbate"/>
    <property type="match status" value="1"/>
</dbReference>
<sequence>MLKIVVVCTSGLGTSLMIRLNMQALLKELGIQADMMHIDASSMYYHDADVIIGAKQIVESFGSELDVEKIPLDSITDRNHLKQQFMQSKAYLKQISGTSD</sequence>
<dbReference type="OrthoDB" id="6603449at2"/>
<organism evidence="3 4">
    <name type="scientific">Paenibacillus thalictri</name>
    <dbReference type="NCBI Taxonomy" id="2527873"/>
    <lineage>
        <taxon>Bacteria</taxon>
        <taxon>Bacillati</taxon>
        <taxon>Bacillota</taxon>
        <taxon>Bacilli</taxon>
        <taxon>Bacillales</taxon>
        <taxon>Paenibacillaceae</taxon>
        <taxon>Paenibacillus</taxon>
    </lineage>
</organism>
<gene>
    <name evidence="3" type="ORF">EYB31_01895</name>
</gene>
<reference evidence="3 4" key="1">
    <citation type="submission" date="2019-02" db="EMBL/GenBank/DDBJ databases">
        <title>Paenibacillus sp. nov., isolated from surface-sterilized tissue of Thalictrum simplex L.</title>
        <authorList>
            <person name="Tuo L."/>
        </authorList>
    </citation>
    <scope>NUCLEOTIDE SEQUENCE [LARGE SCALE GENOMIC DNA]</scope>
    <source>
        <strain evidence="3 4">N2SHLJ1</strain>
    </source>
</reference>
<dbReference type="AlphaFoldDB" id="A0A4Q9DXD4"/>
<keyword evidence="4" id="KW-1185">Reference proteome</keyword>
<dbReference type="GO" id="GO:0009401">
    <property type="term" value="P:phosphoenolpyruvate-dependent sugar phosphotransferase system"/>
    <property type="evidence" value="ECO:0007669"/>
    <property type="project" value="InterPro"/>
</dbReference>
<dbReference type="EMBL" id="SIRE01000002">
    <property type="protein sequence ID" value="TBL81769.1"/>
    <property type="molecule type" value="Genomic_DNA"/>
</dbReference>
<dbReference type="InterPro" id="IPR013011">
    <property type="entry name" value="PTS_EIIB_2"/>
</dbReference>
<keyword evidence="1" id="KW-0808">Transferase</keyword>
<evidence type="ECO:0000256" key="1">
    <source>
        <dbReference type="ARBA" id="ARBA00022679"/>
    </source>
</evidence>
<dbReference type="Pfam" id="PF02302">
    <property type="entry name" value="PTS_IIB"/>
    <property type="match status" value="1"/>
</dbReference>
<dbReference type="Gene3D" id="3.40.50.2300">
    <property type="match status" value="1"/>
</dbReference>
<dbReference type="RefSeq" id="WP_131011556.1">
    <property type="nucleotide sequence ID" value="NZ_SIRE01000002.1"/>
</dbReference>
<comment type="caution">
    <text evidence="3">The sequence shown here is derived from an EMBL/GenBank/DDBJ whole genome shotgun (WGS) entry which is preliminary data.</text>
</comment>
<protein>
    <submittedName>
        <fullName evidence="3">PTS sugar transporter subunit IIB</fullName>
    </submittedName>
</protein>
<keyword evidence="3" id="KW-0813">Transport</keyword>
<evidence type="ECO:0000313" key="4">
    <source>
        <dbReference type="Proteomes" id="UP000293142"/>
    </source>
</evidence>
<accession>A0A4Q9DXD4</accession>
<dbReference type="GO" id="GO:0008982">
    <property type="term" value="F:protein-N(PI)-phosphohistidine-sugar phosphotransferase activity"/>
    <property type="evidence" value="ECO:0007669"/>
    <property type="project" value="InterPro"/>
</dbReference>
<keyword evidence="3" id="KW-0762">Sugar transport</keyword>
<dbReference type="SUPFAM" id="SSF52794">
    <property type="entry name" value="PTS system IIB component-like"/>
    <property type="match status" value="1"/>
</dbReference>